<dbReference type="Pfam" id="PF04005">
    <property type="entry name" value="Hus1"/>
    <property type="match status" value="1"/>
</dbReference>
<evidence type="ECO:0000256" key="3">
    <source>
        <dbReference type="ARBA" id="ARBA00023242"/>
    </source>
</evidence>
<dbReference type="InterPro" id="IPR007150">
    <property type="entry name" value="HUS1/Mec3"/>
</dbReference>
<evidence type="ECO:0000256" key="4">
    <source>
        <dbReference type="PIRNR" id="PIRNR011312"/>
    </source>
</evidence>
<protein>
    <recommendedName>
        <fullName evidence="4">Checkpoint protein</fullName>
    </recommendedName>
</protein>
<reference evidence="6" key="1">
    <citation type="journal article" date="2016" name="Nat. Commun.">
        <title>The Gonium pectorale genome demonstrates co-option of cell cycle regulation during the evolution of multicellularity.</title>
        <authorList>
            <person name="Hanschen E.R."/>
            <person name="Marriage T.N."/>
            <person name="Ferris P.J."/>
            <person name="Hamaji T."/>
            <person name="Toyoda A."/>
            <person name="Fujiyama A."/>
            <person name="Neme R."/>
            <person name="Noguchi H."/>
            <person name="Minakuchi Y."/>
            <person name="Suzuki M."/>
            <person name="Kawai-Toyooka H."/>
            <person name="Smith D.R."/>
            <person name="Sparks H."/>
            <person name="Anderson J."/>
            <person name="Bakaric R."/>
            <person name="Luria V."/>
            <person name="Karger A."/>
            <person name="Kirschner M.W."/>
            <person name="Durand P.M."/>
            <person name="Michod R.E."/>
            <person name="Nozaki H."/>
            <person name="Olson B.J."/>
        </authorList>
    </citation>
    <scope>NUCLEOTIDE SEQUENCE [LARGE SCALE GENOMIC DNA]</scope>
    <source>
        <strain evidence="6">NIES-2863</strain>
    </source>
</reference>
<dbReference type="GO" id="GO:0000723">
    <property type="term" value="P:telomere maintenance"/>
    <property type="evidence" value="ECO:0007669"/>
    <property type="project" value="TreeGrafter"/>
</dbReference>
<gene>
    <name evidence="5" type="ORF">GPECTOR_8g140</name>
</gene>
<dbReference type="GO" id="GO:0005730">
    <property type="term" value="C:nucleolus"/>
    <property type="evidence" value="ECO:0007669"/>
    <property type="project" value="InterPro"/>
</dbReference>
<dbReference type="AlphaFoldDB" id="A0A150GS88"/>
<comment type="similarity">
    <text evidence="2 4">Belongs to the HUS1 family.</text>
</comment>
<name>A0A150GS88_GONPE</name>
<keyword evidence="3" id="KW-0539">Nucleus</keyword>
<dbReference type="PANTHER" id="PTHR12900">
    <property type="entry name" value="MITOTIC AND DNA DAMAGE CHECKPOINT PROTEIN HUS1"/>
    <property type="match status" value="1"/>
</dbReference>
<evidence type="ECO:0000256" key="2">
    <source>
        <dbReference type="ARBA" id="ARBA00005563"/>
    </source>
</evidence>
<dbReference type="EMBL" id="LSYV01000009">
    <property type="protein sequence ID" value="KXZ52749.1"/>
    <property type="molecule type" value="Genomic_DNA"/>
</dbReference>
<dbReference type="GO" id="GO:0030896">
    <property type="term" value="C:checkpoint clamp complex"/>
    <property type="evidence" value="ECO:0007669"/>
    <property type="project" value="InterPro"/>
</dbReference>
<dbReference type="Gene3D" id="3.70.10.10">
    <property type="match status" value="1"/>
</dbReference>
<dbReference type="STRING" id="33097.A0A150GS88"/>
<dbReference type="GO" id="GO:0031573">
    <property type="term" value="P:mitotic intra-S DNA damage checkpoint signaling"/>
    <property type="evidence" value="ECO:0007669"/>
    <property type="project" value="TreeGrafter"/>
</dbReference>
<dbReference type="PANTHER" id="PTHR12900:SF0">
    <property type="entry name" value="CHECKPOINT PROTEIN"/>
    <property type="match status" value="1"/>
</dbReference>
<sequence length="327" mass="35097">MKLKGTLTEHGSRLLWKNFLPTFEKFGKSCQVLLGTDEIHFIQTSLNTDGVHVTARFAAETLFDANTYRCQSKQYNLIAFQVEVGLLLRVLKGAAATNADVVDVKLTTRQVAGPAGDLQTKPFLSFTATPNAQSPVPDCQGASTHVVQDVPISKPYSASEVSELVAAKDVGSYCPAYVDWVPQLAGLQALVDRLKALDDTALLAIGKGGDAHLLVQTPSVALGAQLSDLPVYPQTAYDPNANDRSKPANEQLQAALESGAAASAYVQLKQLARVLHTSVLTEPAQVLCGIAEGGGHVHVLHVFRDPHRDEVYDDSVTLAFKLPVRDS</sequence>
<dbReference type="GO" id="GO:0035861">
    <property type="term" value="C:site of double-strand break"/>
    <property type="evidence" value="ECO:0007669"/>
    <property type="project" value="TreeGrafter"/>
</dbReference>
<accession>A0A150GS88</accession>
<proteinExistence type="inferred from homology"/>
<dbReference type="OrthoDB" id="337750at2759"/>
<comment type="subcellular location">
    <subcellularLocation>
        <location evidence="1">Nucleus</location>
    </subcellularLocation>
</comment>
<organism evidence="5 6">
    <name type="scientific">Gonium pectorale</name>
    <name type="common">Green alga</name>
    <dbReference type="NCBI Taxonomy" id="33097"/>
    <lineage>
        <taxon>Eukaryota</taxon>
        <taxon>Viridiplantae</taxon>
        <taxon>Chlorophyta</taxon>
        <taxon>core chlorophytes</taxon>
        <taxon>Chlorophyceae</taxon>
        <taxon>CS clade</taxon>
        <taxon>Chlamydomonadales</taxon>
        <taxon>Volvocaceae</taxon>
        <taxon>Gonium</taxon>
    </lineage>
</organism>
<dbReference type="InterPro" id="IPR016580">
    <property type="entry name" value="HUS1"/>
</dbReference>
<evidence type="ECO:0000313" key="5">
    <source>
        <dbReference type="EMBL" id="KXZ52749.1"/>
    </source>
</evidence>
<dbReference type="PIRSF" id="PIRSF011312">
    <property type="entry name" value="Cell_cycle_HUS1"/>
    <property type="match status" value="1"/>
</dbReference>
<dbReference type="GO" id="GO:0000724">
    <property type="term" value="P:double-strand break repair via homologous recombination"/>
    <property type="evidence" value="ECO:0007669"/>
    <property type="project" value="TreeGrafter"/>
</dbReference>
<dbReference type="Proteomes" id="UP000075714">
    <property type="component" value="Unassembled WGS sequence"/>
</dbReference>
<comment type="caution">
    <text evidence="5">The sequence shown here is derived from an EMBL/GenBank/DDBJ whole genome shotgun (WGS) entry which is preliminary data.</text>
</comment>
<evidence type="ECO:0000313" key="6">
    <source>
        <dbReference type="Proteomes" id="UP000075714"/>
    </source>
</evidence>
<evidence type="ECO:0000256" key="1">
    <source>
        <dbReference type="ARBA" id="ARBA00004123"/>
    </source>
</evidence>
<keyword evidence="6" id="KW-1185">Reference proteome</keyword>
<dbReference type="GO" id="GO:0033314">
    <property type="term" value="P:mitotic DNA replication checkpoint signaling"/>
    <property type="evidence" value="ECO:0007669"/>
    <property type="project" value="TreeGrafter"/>
</dbReference>
<dbReference type="GO" id="GO:0006289">
    <property type="term" value="P:nucleotide-excision repair"/>
    <property type="evidence" value="ECO:0007669"/>
    <property type="project" value="TreeGrafter"/>
</dbReference>
<dbReference type="GO" id="GO:0044778">
    <property type="term" value="P:meiotic DNA integrity checkpoint signaling"/>
    <property type="evidence" value="ECO:0007669"/>
    <property type="project" value="TreeGrafter"/>
</dbReference>